<evidence type="ECO:0000313" key="4">
    <source>
        <dbReference type="EMBL" id="ESO06555.1"/>
    </source>
</evidence>
<evidence type="ECO:0000256" key="3">
    <source>
        <dbReference type="RuleBase" id="RU363129"/>
    </source>
</evidence>
<dbReference type="GeneID" id="20196457"/>
<evidence type="ECO:0000313" key="5">
    <source>
        <dbReference type="EnsemblMetazoa" id="HelroP138004"/>
    </source>
</evidence>
<comment type="similarity">
    <text evidence="3">Belongs to the glycosyltransferase 11 family.</text>
</comment>
<reference evidence="4 6" key="2">
    <citation type="journal article" date="2013" name="Nature">
        <title>Insights into bilaterian evolution from three spiralian genomes.</title>
        <authorList>
            <person name="Simakov O."/>
            <person name="Marletaz F."/>
            <person name="Cho S.J."/>
            <person name="Edsinger-Gonzales E."/>
            <person name="Havlak P."/>
            <person name="Hellsten U."/>
            <person name="Kuo D.H."/>
            <person name="Larsson T."/>
            <person name="Lv J."/>
            <person name="Arendt D."/>
            <person name="Savage R."/>
            <person name="Osoegawa K."/>
            <person name="de Jong P."/>
            <person name="Grimwood J."/>
            <person name="Chapman J.A."/>
            <person name="Shapiro H."/>
            <person name="Aerts A."/>
            <person name="Otillar R.P."/>
            <person name="Terry A.Y."/>
            <person name="Boore J.L."/>
            <person name="Grigoriev I.V."/>
            <person name="Lindberg D.R."/>
            <person name="Seaver E.C."/>
            <person name="Weisblat D.A."/>
            <person name="Putnam N.H."/>
            <person name="Rokhsar D.S."/>
        </authorList>
    </citation>
    <scope>NUCLEOTIDE SEQUENCE</scope>
</reference>
<gene>
    <name evidence="5" type="primary">20196457</name>
    <name evidence="4" type="ORF">HELRODRAFT_138004</name>
</gene>
<dbReference type="InParanoid" id="T1EIQ7"/>
<protein>
    <recommendedName>
        <fullName evidence="3">L-Fucosyltransferase</fullName>
        <ecNumber evidence="3">2.4.1.-</ecNumber>
    </recommendedName>
</protein>
<dbReference type="EMBL" id="KB096324">
    <property type="protein sequence ID" value="ESO06555.1"/>
    <property type="molecule type" value="Genomic_DNA"/>
</dbReference>
<dbReference type="KEGG" id="hro:HELRODRAFT_138004"/>
<dbReference type="OMA" id="CHHNIIS"/>
<organism evidence="5 6">
    <name type="scientific">Helobdella robusta</name>
    <name type="common">Californian leech</name>
    <dbReference type="NCBI Taxonomy" id="6412"/>
    <lineage>
        <taxon>Eukaryota</taxon>
        <taxon>Metazoa</taxon>
        <taxon>Spiralia</taxon>
        <taxon>Lophotrochozoa</taxon>
        <taxon>Annelida</taxon>
        <taxon>Clitellata</taxon>
        <taxon>Hirudinea</taxon>
        <taxon>Rhynchobdellida</taxon>
        <taxon>Glossiphoniidae</taxon>
        <taxon>Helobdella</taxon>
    </lineage>
</organism>
<keyword evidence="3" id="KW-0333">Golgi apparatus</keyword>
<dbReference type="OrthoDB" id="3226at2759"/>
<dbReference type="EC" id="2.4.1.-" evidence="3"/>
<dbReference type="CTD" id="20196457"/>
<dbReference type="InterPro" id="IPR002516">
    <property type="entry name" value="Glyco_trans_11"/>
</dbReference>
<dbReference type="GO" id="GO:0032580">
    <property type="term" value="C:Golgi cisterna membrane"/>
    <property type="evidence" value="ECO:0007669"/>
    <property type="project" value="UniProtKB-SubCell"/>
</dbReference>
<evidence type="ECO:0000256" key="1">
    <source>
        <dbReference type="ARBA" id="ARBA00022676"/>
    </source>
</evidence>
<dbReference type="AlphaFoldDB" id="T1EIQ7"/>
<comment type="subcellular location">
    <subcellularLocation>
        <location evidence="3">Golgi apparatus</location>
        <location evidence="3">Golgi stack membrane</location>
        <topology evidence="3">Single-pass type II membrane protein</topology>
    </subcellularLocation>
</comment>
<dbReference type="EMBL" id="AMQM01000645">
    <property type="status" value="NOT_ANNOTATED_CDS"/>
    <property type="molecule type" value="Genomic_DNA"/>
</dbReference>
<dbReference type="PANTHER" id="PTHR11927:SF9">
    <property type="entry name" value="L-FUCOSYLTRANSFERASE"/>
    <property type="match status" value="1"/>
</dbReference>
<dbReference type="GO" id="GO:0008107">
    <property type="term" value="F:galactoside 2-alpha-L-fucosyltransferase activity"/>
    <property type="evidence" value="ECO:0007669"/>
    <property type="project" value="InterPro"/>
</dbReference>
<dbReference type="UniPathway" id="UPA00378"/>
<comment type="pathway">
    <text evidence="3">Protein modification; protein glycosylation.</text>
</comment>
<dbReference type="PANTHER" id="PTHR11927">
    <property type="entry name" value="GALACTOSIDE 2-L-FUCOSYLTRANSFERASE"/>
    <property type="match status" value="1"/>
</dbReference>
<dbReference type="HOGENOM" id="CLU_043399_5_2_1"/>
<keyword evidence="1 3" id="KW-0328">Glycosyltransferase</keyword>
<keyword evidence="2 3" id="KW-0808">Transferase</keyword>
<sequence>PGHDLAILVMCHHNIISTGTFGWWGAWLNRGMTIFYQDWPKPNSTLASLFVKDEFFLPYWIGMS</sequence>
<dbReference type="EnsemblMetazoa" id="HelroT138004">
    <property type="protein sequence ID" value="HelroP138004"/>
    <property type="gene ID" value="HelroG138004"/>
</dbReference>
<dbReference type="STRING" id="6412.T1EIQ7"/>
<name>T1EIQ7_HELRO</name>
<keyword evidence="6" id="KW-1185">Reference proteome</keyword>
<evidence type="ECO:0000256" key="2">
    <source>
        <dbReference type="ARBA" id="ARBA00022679"/>
    </source>
</evidence>
<proteinExistence type="inferred from homology"/>
<dbReference type="Pfam" id="PF01531">
    <property type="entry name" value="Glyco_transf_11"/>
    <property type="match status" value="1"/>
</dbReference>
<dbReference type="Proteomes" id="UP000015101">
    <property type="component" value="Unassembled WGS sequence"/>
</dbReference>
<dbReference type="GO" id="GO:0005975">
    <property type="term" value="P:carbohydrate metabolic process"/>
    <property type="evidence" value="ECO:0007669"/>
    <property type="project" value="InterPro"/>
</dbReference>
<accession>T1EIQ7</accession>
<evidence type="ECO:0000313" key="6">
    <source>
        <dbReference type="Proteomes" id="UP000015101"/>
    </source>
</evidence>
<reference evidence="5" key="3">
    <citation type="submission" date="2015-06" db="UniProtKB">
        <authorList>
            <consortium name="EnsemblMetazoa"/>
        </authorList>
    </citation>
    <scope>IDENTIFICATION</scope>
</reference>
<keyword evidence="3" id="KW-0735">Signal-anchor</keyword>
<dbReference type="RefSeq" id="XP_009015923.1">
    <property type="nucleotide sequence ID" value="XM_009017675.1"/>
</dbReference>
<reference evidence="6" key="1">
    <citation type="submission" date="2012-12" db="EMBL/GenBank/DDBJ databases">
        <authorList>
            <person name="Hellsten U."/>
            <person name="Grimwood J."/>
            <person name="Chapman J.A."/>
            <person name="Shapiro H."/>
            <person name="Aerts A."/>
            <person name="Otillar R.P."/>
            <person name="Terry A.Y."/>
            <person name="Boore J.L."/>
            <person name="Simakov O."/>
            <person name="Marletaz F."/>
            <person name="Cho S.-J."/>
            <person name="Edsinger-Gonzales E."/>
            <person name="Havlak P."/>
            <person name="Kuo D.-H."/>
            <person name="Larsson T."/>
            <person name="Lv J."/>
            <person name="Arendt D."/>
            <person name="Savage R."/>
            <person name="Osoegawa K."/>
            <person name="de Jong P."/>
            <person name="Lindberg D.R."/>
            <person name="Seaver E.C."/>
            <person name="Weisblat D.A."/>
            <person name="Putnam N.H."/>
            <person name="Grigoriev I.V."/>
            <person name="Rokhsar D.S."/>
        </authorList>
    </citation>
    <scope>NUCLEOTIDE SEQUENCE</scope>
</reference>
<keyword evidence="3" id="KW-0812">Transmembrane</keyword>
<keyword evidence="3" id="KW-0325">Glycoprotein</keyword>